<organism evidence="1 2">
    <name type="scientific">Acrasis kona</name>
    <dbReference type="NCBI Taxonomy" id="1008807"/>
    <lineage>
        <taxon>Eukaryota</taxon>
        <taxon>Discoba</taxon>
        <taxon>Heterolobosea</taxon>
        <taxon>Tetramitia</taxon>
        <taxon>Eutetramitia</taxon>
        <taxon>Acrasidae</taxon>
        <taxon>Acrasis</taxon>
    </lineage>
</organism>
<keyword evidence="2" id="KW-1185">Reference proteome</keyword>
<dbReference type="Proteomes" id="UP001431209">
    <property type="component" value="Unassembled WGS sequence"/>
</dbReference>
<dbReference type="EMBL" id="JAOPGA020000979">
    <property type="protein sequence ID" value="KAL0483717.1"/>
    <property type="molecule type" value="Genomic_DNA"/>
</dbReference>
<dbReference type="AlphaFoldDB" id="A0AAW2Z366"/>
<name>A0AAW2Z366_9EUKA</name>
<accession>A0AAW2Z366</accession>
<proteinExistence type="predicted"/>
<reference evidence="1 2" key="1">
    <citation type="submission" date="2024-03" db="EMBL/GenBank/DDBJ databases">
        <title>The Acrasis kona genome and developmental transcriptomes reveal deep origins of eukaryotic multicellular pathways.</title>
        <authorList>
            <person name="Sheikh S."/>
            <person name="Fu C.-J."/>
            <person name="Brown M.W."/>
            <person name="Baldauf S.L."/>
        </authorList>
    </citation>
    <scope>NUCLEOTIDE SEQUENCE [LARGE SCALE GENOMIC DNA]</scope>
    <source>
        <strain evidence="1 2">ATCC MYA-3509</strain>
    </source>
</reference>
<evidence type="ECO:0000313" key="1">
    <source>
        <dbReference type="EMBL" id="KAL0483717.1"/>
    </source>
</evidence>
<comment type="caution">
    <text evidence="1">The sequence shown here is derived from an EMBL/GenBank/DDBJ whole genome shotgun (WGS) entry which is preliminary data.</text>
</comment>
<sequence length="146" mass="16791">MGQRGSRLLSIKSRTKPIKKSQSEPILPNAPVNNTWLNSGLFDITVVVDGRLIVKSVEVFNSNYEFAARDLIEEGCILNMLPIDATDFIVNTLNHKNIYKVGFKKWNFGRHTNSIYDMQLIVTGLDRYSLNMHFLTEKEIKYQQLL</sequence>
<gene>
    <name evidence="1" type="ORF">AKO1_013969</name>
</gene>
<protein>
    <submittedName>
        <fullName evidence="1">Uncharacterized protein</fullName>
    </submittedName>
</protein>
<evidence type="ECO:0000313" key="2">
    <source>
        <dbReference type="Proteomes" id="UP001431209"/>
    </source>
</evidence>